<accession>A0A165H1D6</accession>
<gene>
    <name evidence="2" type="ORF">CALCODRAFT_494450</name>
</gene>
<name>A0A165H1D6_9BASI</name>
<sequence>MCKQVAVHTERPPEPSDAVTPGLPGASAGSCATNAQGIWHFLMLRSQDVLCFCSTPSTLALTLSTYLLATS</sequence>
<dbReference type="Proteomes" id="UP000076842">
    <property type="component" value="Unassembled WGS sequence"/>
</dbReference>
<dbReference type="PROSITE" id="PS51257">
    <property type="entry name" value="PROKAR_LIPOPROTEIN"/>
    <property type="match status" value="1"/>
</dbReference>
<proteinExistence type="predicted"/>
<keyword evidence="3" id="KW-1185">Reference proteome</keyword>
<reference evidence="2 3" key="1">
    <citation type="journal article" date="2016" name="Mol. Biol. Evol.">
        <title>Comparative Genomics of Early-Diverging Mushroom-Forming Fungi Provides Insights into the Origins of Lignocellulose Decay Capabilities.</title>
        <authorList>
            <person name="Nagy L.G."/>
            <person name="Riley R."/>
            <person name="Tritt A."/>
            <person name="Adam C."/>
            <person name="Daum C."/>
            <person name="Floudas D."/>
            <person name="Sun H."/>
            <person name="Yadav J.S."/>
            <person name="Pangilinan J."/>
            <person name="Larsson K.H."/>
            <person name="Matsuura K."/>
            <person name="Barry K."/>
            <person name="Labutti K."/>
            <person name="Kuo R."/>
            <person name="Ohm R.A."/>
            <person name="Bhattacharya S.S."/>
            <person name="Shirouzu T."/>
            <person name="Yoshinaga Y."/>
            <person name="Martin F.M."/>
            <person name="Grigoriev I.V."/>
            <person name="Hibbett D.S."/>
        </authorList>
    </citation>
    <scope>NUCLEOTIDE SEQUENCE [LARGE SCALE GENOMIC DNA]</scope>
    <source>
        <strain evidence="2 3">HHB12733</strain>
    </source>
</reference>
<evidence type="ECO:0000313" key="2">
    <source>
        <dbReference type="EMBL" id="KZT58749.1"/>
    </source>
</evidence>
<dbReference type="EMBL" id="KV423947">
    <property type="protein sequence ID" value="KZT58749.1"/>
    <property type="molecule type" value="Genomic_DNA"/>
</dbReference>
<evidence type="ECO:0000313" key="3">
    <source>
        <dbReference type="Proteomes" id="UP000076842"/>
    </source>
</evidence>
<feature type="region of interest" description="Disordered" evidence="1">
    <location>
        <begin position="1"/>
        <end position="23"/>
    </location>
</feature>
<organism evidence="2 3">
    <name type="scientific">Calocera cornea HHB12733</name>
    <dbReference type="NCBI Taxonomy" id="1353952"/>
    <lineage>
        <taxon>Eukaryota</taxon>
        <taxon>Fungi</taxon>
        <taxon>Dikarya</taxon>
        <taxon>Basidiomycota</taxon>
        <taxon>Agaricomycotina</taxon>
        <taxon>Dacrymycetes</taxon>
        <taxon>Dacrymycetales</taxon>
        <taxon>Dacrymycetaceae</taxon>
        <taxon>Calocera</taxon>
    </lineage>
</organism>
<dbReference type="AlphaFoldDB" id="A0A165H1D6"/>
<evidence type="ECO:0000256" key="1">
    <source>
        <dbReference type="SAM" id="MobiDB-lite"/>
    </source>
</evidence>
<dbReference type="InParanoid" id="A0A165H1D6"/>
<protein>
    <submittedName>
        <fullName evidence="2">Uncharacterized protein</fullName>
    </submittedName>
</protein>